<feature type="compositionally biased region" description="Basic and acidic residues" evidence="3">
    <location>
        <begin position="1"/>
        <end position="44"/>
    </location>
</feature>
<reference evidence="5 6" key="1">
    <citation type="submission" date="2018-07" db="EMBL/GenBank/DDBJ databases">
        <title>The complete nuclear genome of the prasinophyte Chloropicon primus (CCMP1205).</title>
        <authorList>
            <person name="Pombert J.-F."/>
            <person name="Otis C."/>
            <person name="Turmel M."/>
            <person name="Lemieux C."/>
        </authorList>
    </citation>
    <scope>NUCLEOTIDE SEQUENCE [LARGE SCALE GENOMIC DNA]</scope>
    <source>
        <strain evidence="5 6">CCMP1205</strain>
    </source>
</reference>
<evidence type="ECO:0000259" key="4">
    <source>
        <dbReference type="PROSITE" id="PS50181"/>
    </source>
</evidence>
<feature type="domain" description="F-box" evidence="4">
    <location>
        <begin position="93"/>
        <end position="139"/>
    </location>
</feature>
<comment type="pathway">
    <text evidence="1">Protein modification; protein ubiquitination.</text>
</comment>
<organism evidence="5 6">
    <name type="scientific">Chloropicon primus</name>
    <dbReference type="NCBI Taxonomy" id="1764295"/>
    <lineage>
        <taxon>Eukaryota</taxon>
        <taxon>Viridiplantae</taxon>
        <taxon>Chlorophyta</taxon>
        <taxon>Chloropicophyceae</taxon>
        <taxon>Chloropicales</taxon>
        <taxon>Chloropicaceae</taxon>
        <taxon>Chloropicon</taxon>
    </lineage>
</organism>
<feature type="region of interest" description="Disordered" evidence="3">
    <location>
        <begin position="1"/>
        <end position="95"/>
    </location>
</feature>
<dbReference type="AlphaFoldDB" id="A0A5B8MZG3"/>
<feature type="compositionally biased region" description="Basic and acidic residues" evidence="3">
    <location>
        <begin position="52"/>
        <end position="77"/>
    </location>
</feature>
<proteinExistence type="predicted"/>
<evidence type="ECO:0000256" key="1">
    <source>
        <dbReference type="ARBA" id="ARBA00004906"/>
    </source>
</evidence>
<dbReference type="PROSITE" id="PS50181">
    <property type="entry name" value="FBOX"/>
    <property type="match status" value="1"/>
</dbReference>
<evidence type="ECO:0000313" key="5">
    <source>
        <dbReference type="EMBL" id="QDZ25085.1"/>
    </source>
</evidence>
<gene>
    <name evidence="5" type="ORF">A3770_15p76030</name>
</gene>
<evidence type="ECO:0000313" key="6">
    <source>
        <dbReference type="Proteomes" id="UP000316726"/>
    </source>
</evidence>
<dbReference type="InterPro" id="IPR052121">
    <property type="entry name" value="F-box_SCF_Substrate_Recog"/>
</dbReference>
<dbReference type="SMART" id="SM00256">
    <property type="entry name" value="FBOX"/>
    <property type="match status" value="1"/>
</dbReference>
<dbReference type="PANTHER" id="PTHR46550">
    <property type="entry name" value="F-BOX ONLY PROTEIN 3"/>
    <property type="match status" value="1"/>
</dbReference>
<dbReference type="Proteomes" id="UP000316726">
    <property type="component" value="Chromosome 15"/>
</dbReference>
<keyword evidence="2" id="KW-0833">Ubl conjugation pathway</keyword>
<dbReference type="Pfam" id="PF12937">
    <property type="entry name" value="F-box-like"/>
    <property type="match status" value="1"/>
</dbReference>
<dbReference type="InterPro" id="IPR036047">
    <property type="entry name" value="F-box-like_dom_sf"/>
</dbReference>
<evidence type="ECO:0000256" key="2">
    <source>
        <dbReference type="ARBA" id="ARBA00022786"/>
    </source>
</evidence>
<evidence type="ECO:0000256" key="3">
    <source>
        <dbReference type="SAM" id="MobiDB-lite"/>
    </source>
</evidence>
<dbReference type="SUPFAM" id="SSF81383">
    <property type="entry name" value="F-box domain"/>
    <property type="match status" value="1"/>
</dbReference>
<keyword evidence="6" id="KW-1185">Reference proteome</keyword>
<dbReference type="PANTHER" id="PTHR46550:SF1">
    <property type="entry name" value="F-BOX PROTEIN 3"/>
    <property type="match status" value="1"/>
</dbReference>
<dbReference type="Gene3D" id="1.20.1280.50">
    <property type="match status" value="1"/>
</dbReference>
<name>A0A5B8MZG3_9CHLO</name>
<dbReference type="EMBL" id="CP031048">
    <property type="protein sequence ID" value="QDZ25085.1"/>
    <property type="molecule type" value="Genomic_DNA"/>
</dbReference>
<accession>A0A5B8MZG3</accession>
<dbReference type="GO" id="GO:0005737">
    <property type="term" value="C:cytoplasm"/>
    <property type="evidence" value="ECO:0007669"/>
    <property type="project" value="TreeGrafter"/>
</dbReference>
<dbReference type="InterPro" id="IPR001810">
    <property type="entry name" value="F-box_dom"/>
</dbReference>
<sequence>MNERTTREAELELEAELERAFDDVHSSEEDARGPAATRKDEDRGKRKRKRERERERETRQNLDLVPEKRRTRGRDGEGVTDASGASSLASSSPSGLADLPSCVLLRVFLYLSAKDLVSCSLVNRLLGKVACEDLLWKRLHDFRWPNRGGGVLSGDEMMLDGEPNAWKNIYFERAKSDIGHSQAGCDDFMKEHIQQMHLHLLDSCPDREAFGNSTGLDVAGGRGAGSECDYVGGSRKPRRQSTMSELIERFRRDNPATITATDHHCDGKTCEMVELRRDSRVYICQCSGKVHVCGERCESYVVDSNDGSKVCKITGWVIGVSETADTTPAEEMGWREDEVDAQCVEDVDAPAFGKGRLGRAYERGYYMNEEELYV</sequence>
<dbReference type="OrthoDB" id="3219396at2759"/>
<feature type="compositionally biased region" description="Low complexity" evidence="3">
    <location>
        <begin position="81"/>
        <end position="95"/>
    </location>
</feature>
<protein>
    <recommendedName>
        <fullName evidence="4">F-box domain-containing protein</fullName>
    </recommendedName>
</protein>